<reference evidence="1 2" key="1">
    <citation type="submission" date="2022-06" db="EMBL/GenBank/DDBJ databases">
        <title>Mycolicibacterium sp. CAU 1645 isolated from seawater.</title>
        <authorList>
            <person name="Kim W."/>
        </authorList>
    </citation>
    <scope>NUCLEOTIDE SEQUENCE [LARGE SCALE GENOMIC DNA]</scope>
    <source>
        <strain evidence="1 2">CAU 1645</strain>
    </source>
</reference>
<keyword evidence="2" id="KW-1185">Reference proteome</keyword>
<comment type="caution">
    <text evidence="1">The sequence shown here is derived from an EMBL/GenBank/DDBJ whole genome shotgun (WGS) entry which is preliminary data.</text>
</comment>
<accession>A0ABT1MBN9</accession>
<proteinExistence type="predicted"/>
<gene>
    <name evidence="1" type="ORF">NM203_30780</name>
</gene>
<dbReference type="Proteomes" id="UP001651690">
    <property type="component" value="Unassembled WGS sequence"/>
</dbReference>
<organism evidence="1 2">
    <name type="scientific">Mycolicibacterium arenosum</name>
    <dbReference type="NCBI Taxonomy" id="2952157"/>
    <lineage>
        <taxon>Bacteria</taxon>
        <taxon>Bacillati</taxon>
        <taxon>Actinomycetota</taxon>
        <taxon>Actinomycetes</taxon>
        <taxon>Mycobacteriales</taxon>
        <taxon>Mycobacteriaceae</taxon>
        <taxon>Mycolicibacterium</taxon>
    </lineage>
</organism>
<evidence type="ECO:0000313" key="1">
    <source>
        <dbReference type="EMBL" id="MCP9276578.1"/>
    </source>
</evidence>
<protein>
    <submittedName>
        <fullName evidence="1">Uncharacterized protein</fullName>
    </submittedName>
</protein>
<dbReference type="EMBL" id="JANDBD010000018">
    <property type="protein sequence ID" value="MCP9276578.1"/>
    <property type="molecule type" value="Genomic_DNA"/>
</dbReference>
<evidence type="ECO:0000313" key="2">
    <source>
        <dbReference type="Proteomes" id="UP001651690"/>
    </source>
</evidence>
<dbReference type="RefSeq" id="WP_255064663.1">
    <property type="nucleotide sequence ID" value="NZ_JANDBD010000018.1"/>
</dbReference>
<name>A0ABT1MBN9_9MYCO</name>
<sequence length="126" mass="13993">MLLYSQGHARRLCSGLKSALITAPATPPKPGSTEHWHARPQRYAGDYTTDAERHAAYQDFTTILATMQSVFSQADDIHTAGYLEAHERVTSGDADGPEDAETWVPGDLNRYARADWLEGFRSPFEP</sequence>